<dbReference type="EMBL" id="LR797238">
    <property type="protein sequence ID" value="CAB4196074.1"/>
    <property type="molecule type" value="Genomic_DNA"/>
</dbReference>
<reference evidence="1" key="1">
    <citation type="submission" date="2020-05" db="EMBL/GenBank/DDBJ databases">
        <authorList>
            <person name="Chiriac C."/>
            <person name="Salcher M."/>
            <person name="Ghai R."/>
            <person name="Kavagutti S V."/>
        </authorList>
    </citation>
    <scope>NUCLEOTIDE SEQUENCE</scope>
</reference>
<gene>
    <name evidence="1" type="ORF">UFOVP1195_58</name>
    <name evidence="2" type="ORF">UFOVP1288_58</name>
    <name evidence="3" type="ORF">UFOVP1409_58</name>
</gene>
<dbReference type="Pfam" id="PF24175">
    <property type="entry name" value="SU10_adaptor"/>
    <property type="match status" value="1"/>
</dbReference>
<dbReference type="InterPro" id="IPR056209">
    <property type="entry name" value="SU10_adaptor"/>
</dbReference>
<organism evidence="1">
    <name type="scientific">uncultured Caudovirales phage</name>
    <dbReference type="NCBI Taxonomy" id="2100421"/>
    <lineage>
        <taxon>Viruses</taxon>
        <taxon>Duplodnaviria</taxon>
        <taxon>Heunggongvirae</taxon>
        <taxon>Uroviricota</taxon>
        <taxon>Caudoviricetes</taxon>
        <taxon>Peduoviridae</taxon>
        <taxon>Maltschvirus</taxon>
        <taxon>Maltschvirus maltsch</taxon>
    </lineage>
</organism>
<accession>A0A6J5RA55</accession>
<dbReference type="EMBL" id="LR797149">
    <property type="protein sequence ID" value="CAB4190381.1"/>
    <property type="molecule type" value="Genomic_DNA"/>
</dbReference>
<evidence type="ECO:0000313" key="2">
    <source>
        <dbReference type="EMBL" id="CAB4196074.1"/>
    </source>
</evidence>
<evidence type="ECO:0000313" key="1">
    <source>
        <dbReference type="EMBL" id="CAB4190381.1"/>
    </source>
</evidence>
<name>A0A6J5RA55_9CAUD</name>
<sequence length="235" mass="26651">MATSDTTTFNLDLNNLVEEAYERCGTELRTGYDLRTARRSLNLLTIEWANRGINLWTVEQGSIPLVQGQIAYDLPVDTIDLLDSVVRTQTGINQTDINITRISVDTYSTIPNKNAQGRPIQVWINRKTGATNSTAVVQYPEINVWPSPDQTGFYTYVYWRLRRMQDAGNGTTTQDIPFRLLPALVAGLAYHLALKIPDAMPRIPMLKMMYDEQFMMAADEDREKASLRIAPRVAY</sequence>
<protein>
    <submittedName>
        <fullName evidence="1">Uncharacterized protein</fullName>
    </submittedName>
</protein>
<dbReference type="EMBL" id="LR797352">
    <property type="protein sequence ID" value="CAB4205132.1"/>
    <property type="molecule type" value="Genomic_DNA"/>
</dbReference>
<evidence type="ECO:0000313" key="3">
    <source>
        <dbReference type="EMBL" id="CAB4205132.1"/>
    </source>
</evidence>
<proteinExistence type="predicted"/>